<dbReference type="PROSITE" id="PS50102">
    <property type="entry name" value="RRM"/>
    <property type="match status" value="2"/>
</dbReference>
<dbReference type="OrthoDB" id="271725at2759"/>
<sequence>MATNSRQNNYQASGGSYKGQNVLNHYSQPAHGHGSAQYLPRGLPMSPHLGDNNMQNLAGNMAGMNIHASYGSSGTSKSGGSMMSTTSSEYTSVPVSQGQGLWVPNQHVLNNMYQVMPGGNQTQAGMGHSPAMYSHGGFVPQAAYQYGQAMVENSPMAPGWASRVSSGDMPSLMTPRRDSVSSNENDIPGTPYTSSAVYRYGSSTAIIDRSPGAVYTNSATPSPSQLAHQYQLVAPLQKQQSMPTLPPNLMALVHKDPAIPRAIPAPSSPLKPLDRSLENKTGETNVYIRGLLPETTDEMLHVWGKRFGDIQSSKSIIDLKTNLCKGFGFIKYHNFEDAEDCIRGFHYLGYEVSFARESFYAKLKKFADDNNTNLYVSNIPKNMNEHELGAIFAPHKVCSSRILRDAHGIGRGVGFARFETRDACEEVIKNFNNTPVSKPGGDEHLIQIRYSDTQEQKMLKQQTAAGRVFRAAEYEVGVAQARAQGGPDRYLSMSPDEQNAANEFELFLQGQTNPAPYVQQPARFRAPWAPAVPSALGTSRSAIHPMVQAGIKVEHDGTSDHGTEIKTTPATPDKNEDNSSSPGLGHTPDE</sequence>
<reference evidence="6" key="1">
    <citation type="journal article" date="2020" name="Stud. Mycol.">
        <title>101 Dothideomycetes genomes: a test case for predicting lifestyles and emergence of pathogens.</title>
        <authorList>
            <person name="Haridas S."/>
            <person name="Albert R."/>
            <person name="Binder M."/>
            <person name="Bloem J."/>
            <person name="Labutti K."/>
            <person name="Salamov A."/>
            <person name="Andreopoulos B."/>
            <person name="Baker S."/>
            <person name="Barry K."/>
            <person name="Bills G."/>
            <person name="Bluhm B."/>
            <person name="Cannon C."/>
            <person name="Castanera R."/>
            <person name="Culley D."/>
            <person name="Daum C."/>
            <person name="Ezra D."/>
            <person name="Gonzalez J."/>
            <person name="Henrissat B."/>
            <person name="Kuo A."/>
            <person name="Liang C."/>
            <person name="Lipzen A."/>
            <person name="Lutzoni F."/>
            <person name="Magnuson J."/>
            <person name="Mondo S."/>
            <person name="Nolan M."/>
            <person name="Ohm R."/>
            <person name="Pangilinan J."/>
            <person name="Park H.-J."/>
            <person name="Ramirez L."/>
            <person name="Alfaro M."/>
            <person name="Sun H."/>
            <person name="Tritt A."/>
            <person name="Yoshinaga Y."/>
            <person name="Zwiers L.-H."/>
            <person name="Turgeon B."/>
            <person name="Goodwin S."/>
            <person name="Spatafora J."/>
            <person name="Crous P."/>
            <person name="Grigoriev I."/>
        </authorList>
    </citation>
    <scope>NUCLEOTIDE SEQUENCE</scope>
    <source>
        <strain evidence="6">CBS 109.77</strain>
    </source>
</reference>
<dbReference type="InterPro" id="IPR012677">
    <property type="entry name" value="Nucleotide-bd_a/b_plait_sf"/>
</dbReference>
<dbReference type="SUPFAM" id="SSF54928">
    <property type="entry name" value="RNA-binding domain, RBD"/>
    <property type="match status" value="2"/>
</dbReference>
<feature type="region of interest" description="Disordered" evidence="4">
    <location>
        <begin position="1"/>
        <end position="56"/>
    </location>
</feature>
<feature type="compositionally biased region" description="Polar residues" evidence="4">
    <location>
        <begin position="1"/>
        <end position="27"/>
    </location>
</feature>
<evidence type="ECO:0000313" key="6">
    <source>
        <dbReference type="EMBL" id="KAF2794450.1"/>
    </source>
</evidence>
<evidence type="ECO:0000256" key="3">
    <source>
        <dbReference type="PROSITE-ProRule" id="PRU00176"/>
    </source>
</evidence>
<name>A0A6A6XCZ8_9PLEO</name>
<protein>
    <recommendedName>
        <fullName evidence="5">RRM domain-containing protein</fullName>
    </recommendedName>
</protein>
<evidence type="ECO:0000256" key="4">
    <source>
        <dbReference type="SAM" id="MobiDB-lite"/>
    </source>
</evidence>
<feature type="domain" description="RRM" evidence="5">
    <location>
        <begin position="284"/>
        <end position="357"/>
    </location>
</feature>
<feature type="domain" description="RRM" evidence="5">
    <location>
        <begin position="372"/>
        <end position="453"/>
    </location>
</feature>
<dbReference type="GO" id="GO:0003723">
    <property type="term" value="F:RNA binding"/>
    <property type="evidence" value="ECO:0007669"/>
    <property type="project" value="UniProtKB-UniRule"/>
</dbReference>
<organism evidence="6 7">
    <name type="scientific">Melanomma pulvis-pyrius CBS 109.77</name>
    <dbReference type="NCBI Taxonomy" id="1314802"/>
    <lineage>
        <taxon>Eukaryota</taxon>
        <taxon>Fungi</taxon>
        <taxon>Dikarya</taxon>
        <taxon>Ascomycota</taxon>
        <taxon>Pezizomycotina</taxon>
        <taxon>Dothideomycetes</taxon>
        <taxon>Pleosporomycetidae</taxon>
        <taxon>Pleosporales</taxon>
        <taxon>Melanommataceae</taxon>
        <taxon>Melanomma</taxon>
    </lineage>
</organism>
<keyword evidence="7" id="KW-1185">Reference proteome</keyword>
<feature type="region of interest" description="Disordered" evidence="4">
    <location>
        <begin position="161"/>
        <end position="188"/>
    </location>
</feature>
<dbReference type="InterPro" id="IPR000504">
    <property type="entry name" value="RRM_dom"/>
</dbReference>
<dbReference type="Proteomes" id="UP000799757">
    <property type="component" value="Unassembled WGS sequence"/>
</dbReference>
<evidence type="ECO:0000259" key="5">
    <source>
        <dbReference type="PROSITE" id="PS50102"/>
    </source>
</evidence>
<dbReference type="Gene3D" id="3.30.70.330">
    <property type="match status" value="2"/>
</dbReference>
<proteinExistence type="predicted"/>
<evidence type="ECO:0000313" key="7">
    <source>
        <dbReference type="Proteomes" id="UP000799757"/>
    </source>
</evidence>
<evidence type="ECO:0000256" key="2">
    <source>
        <dbReference type="ARBA" id="ARBA00022884"/>
    </source>
</evidence>
<evidence type="ECO:0000256" key="1">
    <source>
        <dbReference type="ARBA" id="ARBA00022737"/>
    </source>
</evidence>
<gene>
    <name evidence="6" type="ORF">K505DRAFT_383948</name>
</gene>
<keyword evidence="1" id="KW-0677">Repeat</keyword>
<feature type="region of interest" description="Disordered" evidence="4">
    <location>
        <begin position="553"/>
        <end position="590"/>
    </location>
</feature>
<dbReference type="InterPro" id="IPR035979">
    <property type="entry name" value="RBD_domain_sf"/>
</dbReference>
<dbReference type="EMBL" id="MU001890">
    <property type="protein sequence ID" value="KAF2794450.1"/>
    <property type="molecule type" value="Genomic_DNA"/>
</dbReference>
<dbReference type="SMART" id="SM00360">
    <property type="entry name" value="RRM"/>
    <property type="match status" value="2"/>
</dbReference>
<dbReference type="AlphaFoldDB" id="A0A6A6XCZ8"/>
<accession>A0A6A6XCZ8</accession>
<feature type="compositionally biased region" description="Basic and acidic residues" evidence="4">
    <location>
        <begin position="553"/>
        <end position="564"/>
    </location>
</feature>
<dbReference type="PANTHER" id="PTHR24012">
    <property type="entry name" value="RNA BINDING PROTEIN"/>
    <property type="match status" value="1"/>
</dbReference>
<keyword evidence="2 3" id="KW-0694">RNA-binding</keyword>
<dbReference type="Pfam" id="PF00076">
    <property type="entry name" value="RRM_1"/>
    <property type="match status" value="2"/>
</dbReference>